<dbReference type="GO" id="GO:0006089">
    <property type="term" value="P:lactate metabolic process"/>
    <property type="evidence" value="ECO:0007669"/>
    <property type="project" value="InterPro"/>
</dbReference>
<feature type="domain" description="4Fe-4S ferredoxin-type" evidence="8">
    <location>
        <begin position="302"/>
        <end position="331"/>
    </location>
</feature>
<dbReference type="PROSITE" id="PS00198">
    <property type="entry name" value="4FE4S_FER_1"/>
    <property type="match status" value="1"/>
</dbReference>
<reference evidence="10" key="1">
    <citation type="submission" date="2017-12" db="EMBL/GenBank/DDBJ databases">
        <title>Draft genome sequence of Telmatospirillum siberiense 26-4b1T, an acidotolerant peatland alphaproteobacterium potentially involved in sulfur cycling.</title>
        <authorList>
            <person name="Hausmann B."/>
            <person name="Pjevac P."/>
            <person name="Schreck K."/>
            <person name="Herbold C.W."/>
            <person name="Daims H."/>
            <person name="Wagner M."/>
            <person name="Pester M."/>
            <person name="Loy A."/>
        </authorList>
    </citation>
    <scope>NUCLEOTIDE SEQUENCE [LARGE SCALE GENOMIC DNA]</scope>
    <source>
        <strain evidence="10">26-4b1</strain>
    </source>
</reference>
<dbReference type="Gene3D" id="3.40.50.10420">
    <property type="entry name" value="NagB/RpiA/CoA transferase-like"/>
    <property type="match status" value="1"/>
</dbReference>
<accession>A0A2N3PZT1</accession>
<gene>
    <name evidence="9" type="ORF">CWS72_04945</name>
</gene>
<dbReference type="GO" id="GO:0046872">
    <property type="term" value="F:metal ion binding"/>
    <property type="evidence" value="ECO:0007669"/>
    <property type="project" value="UniProtKB-KW"/>
</dbReference>
<organism evidence="9 10">
    <name type="scientific">Telmatospirillum siberiense</name>
    <dbReference type="NCBI Taxonomy" id="382514"/>
    <lineage>
        <taxon>Bacteria</taxon>
        <taxon>Pseudomonadati</taxon>
        <taxon>Pseudomonadota</taxon>
        <taxon>Alphaproteobacteria</taxon>
        <taxon>Rhodospirillales</taxon>
        <taxon>Rhodospirillaceae</taxon>
        <taxon>Telmatospirillum</taxon>
    </lineage>
</organism>
<keyword evidence="1" id="KW-0813">Transport</keyword>
<dbReference type="EMBL" id="PIUM01000003">
    <property type="protein sequence ID" value="PKU25899.1"/>
    <property type="molecule type" value="Genomic_DNA"/>
</dbReference>
<keyword evidence="6" id="KW-0408">Iron</keyword>
<evidence type="ECO:0000259" key="8">
    <source>
        <dbReference type="PROSITE" id="PS51379"/>
    </source>
</evidence>
<dbReference type="AlphaFoldDB" id="A0A2N3PZT1"/>
<dbReference type="NCBIfam" id="TIGR00273">
    <property type="entry name" value="LutB/LldF family L-lactate oxidation iron-sulfur protein"/>
    <property type="match status" value="1"/>
</dbReference>
<keyword evidence="5" id="KW-0249">Electron transport</keyword>
<keyword evidence="10" id="KW-1185">Reference proteome</keyword>
<dbReference type="Proteomes" id="UP000233293">
    <property type="component" value="Unassembled WGS sequence"/>
</dbReference>
<keyword evidence="2" id="KW-0004">4Fe-4S</keyword>
<evidence type="ECO:0000256" key="3">
    <source>
        <dbReference type="ARBA" id="ARBA00022723"/>
    </source>
</evidence>
<dbReference type="InterPro" id="IPR017896">
    <property type="entry name" value="4Fe4S_Fe-S-bd"/>
</dbReference>
<dbReference type="InterPro" id="IPR037171">
    <property type="entry name" value="NagB/RpiA_transferase-like"/>
</dbReference>
<dbReference type="PROSITE" id="PS51379">
    <property type="entry name" value="4FE4S_FER_2"/>
    <property type="match status" value="1"/>
</dbReference>
<keyword evidence="3" id="KW-0479">Metal-binding</keyword>
<dbReference type="Gene3D" id="1.10.1060.10">
    <property type="entry name" value="Alpha-helical ferredoxin"/>
    <property type="match status" value="1"/>
</dbReference>
<dbReference type="GO" id="GO:0051539">
    <property type="term" value="F:4 iron, 4 sulfur cluster binding"/>
    <property type="evidence" value="ECO:0007669"/>
    <property type="project" value="UniProtKB-KW"/>
</dbReference>
<dbReference type="InterPro" id="IPR004452">
    <property type="entry name" value="LutB/LldF"/>
</dbReference>
<dbReference type="SUPFAM" id="SSF46548">
    <property type="entry name" value="alpha-helical ferredoxin"/>
    <property type="match status" value="1"/>
</dbReference>
<dbReference type="InterPro" id="IPR017900">
    <property type="entry name" value="4Fe4S_Fe_S_CS"/>
</dbReference>
<dbReference type="Pfam" id="PF11870">
    <property type="entry name" value="LutB_C"/>
    <property type="match status" value="1"/>
</dbReference>
<proteinExistence type="predicted"/>
<sequence>MPELSHDFEHAAVKALGNQQLRTNFRRVMTGLMNKRAAQFPDPDELQALRSRGKSIKDRALAKLPDLLVQLEQNLIANGIQVHWAESVDEGNRIILDILRKANAKSLIKGKSMVSEEMHFNHFLEENNIRALESDLGEYIIQLAGEGPSHIVMPAIHKNKGEIGKLFQEKIDGQGYTDDPDELTAAARRVLRQMFANADAGFSGVNFAAADTGSLVLMSNEGNGRMSTHLPSMHIALMGIEKVIERLEDVGPLISLACRSATGQPITTYVNVISGPRKAGEKDGPKEVHLVILDNGRTRIYDDPQLREGLRCIRCAACMNHCPVYTRIGGHAYQYTYPGPIGEILNPQMQGIEKAGDVLHASSLCGRCAEVCPVKIPLVDLIVRLRRESIRPSADAVKGGGSRKSGMENVIWFGWKTMYANPLFYRWGTWWLRKIGNLMPAGLPLLKQWTSVRSKPQFASRSIYDLARERGIRDE</sequence>
<dbReference type="InterPro" id="IPR003741">
    <property type="entry name" value="LUD_dom"/>
</dbReference>
<dbReference type="SUPFAM" id="SSF100950">
    <property type="entry name" value="NagB/RpiA/CoA transferase-like"/>
    <property type="match status" value="1"/>
</dbReference>
<dbReference type="PANTHER" id="PTHR47153">
    <property type="entry name" value="LACTATE UTILIZATION PROTEIN B"/>
    <property type="match status" value="1"/>
</dbReference>
<dbReference type="RefSeq" id="WP_101249444.1">
    <property type="nucleotide sequence ID" value="NZ_PIUM01000003.1"/>
</dbReference>
<evidence type="ECO:0000256" key="2">
    <source>
        <dbReference type="ARBA" id="ARBA00022485"/>
    </source>
</evidence>
<evidence type="ECO:0000256" key="5">
    <source>
        <dbReference type="ARBA" id="ARBA00022982"/>
    </source>
</evidence>
<dbReference type="Pfam" id="PF13183">
    <property type="entry name" value="Fer4_8"/>
    <property type="match status" value="1"/>
</dbReference>
<evidence type="ECO:0000313" key="10">
    <source>
        <dbReference type="Proteomes" id="UP000233293"/>
    </source>
</evidence>
<dbReference type="InterPro" id="IPR024569">
    <property type="entry name" value="LutB_C"/>
</dbReference>
<evidence type="ECO:0000256" key="6">
    <source>
        <dbReference type="ARBA" id="ARBA00023004"/>
    </source>
</evidence>
<comment type="caution">
    <text evidence="9">The sequence shown here is derived from an EMBL/GenBank/DDBJ whole genome shotgun (WGS) entry which is preliminary data.</text>
</comment>
<protein>
    <submittedName>
        <fullName evidence="9">Iron-sulfur cluster-binding protein</fullName>
    </submittedName>
</protein>
<dbReference type="Pfam" id="PF02589">
    <property type="entry name" value="LUD_dom"/>
    <property type="match status" value="1"/>
</dbReference>
<evidence type="ECO:0000256" key="7">
    <source>
        <dbReference type="ARBA" id="ARBA00023014"/>
    </source>
</evidence>
<dbReference type="PANTHER" id="PTHR47153:SF2">
    <property type="entry name" value="LACTATE UTILIZATION PROTEIN B"/>
    <property type="match status" value="1"/>
</dbReference>
<evidence type="ECO:0000256" key="4">
    <source>
        <dbReference type="ARBA" id="ARBA00022737"/>
    </source>
</evidence>
<keyword evidence="7" id="KW-0411">Iron-sulfur</keyword>
<evidence type="ECO:0000313" key="9">
    <source>
        <dbReference type="EMBL" id="PKU25899.1"/>
    </source>
</evidence>
<dbReference type="OrthoDB" id="5289041at2"/>
<evidence type="ECO:0000256" key="1">
    <source>
        <dbReference type="ARBA" id="ARBA00022448"/>
    </source>
</evidence>
<dbReference type="InterPro" id="IPR009051">
    <property type="entry name" value="Helical_ferredxn"/>
</dbReference>
<dbReference type="InterPro" id="IPR024185">
    <property type="entry name" value="FTHF_cligase-like_sf"/>
</dbReference>
<name>A0A2N3PZT1_9PROT</name>
<keyword evidence="4" id="KW-0677">Repeat</keyword>